<name>A0A9Q3CDC9_9BASI</name>
<keyword evidence="2" id="KW-1185">Reference proteome</keyword>
<dbReference type="Proteomes" id="UP000765509">
    <property type="component" value="Unassembled WGS sequence"/>
</dbReference>
<gene>
    <name evidence="1" type="ORF">O181_020830</name>
</gene>
<protein>
    <submittedName>
        <fullName evidence="1">Uncharacterized protein</fullName>
    </submittedName>
</protein>
<dbReference type="EMBL" id="AVOT02006249">
    <property type="protein sequence ID" value="MBW0481115.1"/>
    <property type="molecule type" value="Genomic_DNA"/>
</dbReference>
<dbReference type="AlphaFoldDB" id="A0A9Q3CDC9"/>
<accession>A0A9Q3CDC9</accession>
<evidence type="ECO:0000313" key="2">
    <source>
        <dbReference type="Proteomes" id="UP000765509"/>
    </source>
</evidence>
<evidence type="ECO:0000313" key="1">
    <source>
        <dbReference type="EMBL" id="MBW0481115.1"/>
    </source>
</evidence>
<dbReference type="OrthoDB" id="3359487at2759"/>
<comment type="caution">
    <text evidence="1">The sequence shown here is derived from an EMBL/GenBank/DDBJ whole genome shotgun (WGS) entry which is preliminary data.</text>
</comment>
<proteinExistence type="predicted"/>
<organism evidence="1 2">
    <name type="scientific">Austropuccinia psidii MF-1</name>
    <dbReference type="NCBI Taxonomy" id="1389203"/>
    <lineage>
        <taxon>Eukaryota</taxon>
        <taxon>Fungi</taxon>
        <taxon>Dikarya</taxon>
        <taxon>Basidiomycota</taxon>
        <taxon>Pucciniomycotina</taxon>
        <taxon>Pucciniomycetes</taxon>
        <taxon>Pucciniales</taxon>
        <taxon>Sphaerophragmiaceae</taxon>
        <taxon>Austropuccinia</taxon>
    </lineage>
</organism>
<reference evidence="1" key="1">
    <citation type="submission" date="2021-03" db="EMBL/GenBank/DDBJ databases">
        <title>Draft genome sequence of rust myrtle Austropuccinia psidii MF-1, a brazilian biotype.</title>
        <authorList>
            <person name="Quecine M.C."/>
            <person name="Pachon D.M.R."/>
            <person name="Bonatelli M.L."/>
            <person name="Correr F.H."/>
            <person name="Franceschini L.M."/>
            <person name="Leite T.F."/>
            <person name="Margarido G.R.A."/>
            <person name="Almeida C.A."/>
            <person name="Ferrarezi J.A."/>
            <person name="Labate C.A."/>
        </authorList>
    </citation>
    <scope>NUCLEOTIDE SEQUENCE</scope>
    <source>
        <strain evidence="1">MF-1</strain>
    </source>
</reference>
<sequence>MENNDTLIATLFNPRYQEGIFKKMCVPLERANVIITLVMNKCAQMVSQNSLVYEFQGPQSDSNELSESDHYDLMRHLGKPPIETNVAAGQSHKDKVLAYLQNFHPMFKG</sequence>